<feature type="region of interest" description="Disordered" evidence="1">
    <location>
        <begin position="65"/>
        <end position="103"/>
    </location>
</feature>
<dbReference type="InterPro" id="IPR053151">
    <property type="entry name" value="RNase_H-like"/>
</dbReference>
<dbReference type="OrthoDB" id="1938096at2759"/>
<sequence>MVKVRKVVLINYKDLSLLPVSDVRAIHSEVYGPSGRKVAKRELLKGLKRYCIGGAAEALAGRAFGVGGGGEHEEHEEHQPDDGEDSSGQVGGAAEDCHPDAGRPVEADATYRLMFDGGSRGNPGPSGCGWVIYNDADETELASGSRFLGTMTNNQAEYKGLEEGLTAARELGVLNGEGRGGLVVVGDSQLVVKQIRGEYRVKNEGLKPIWEKCRGIMKGMNVLEVKHTLRGENGRADQLANEAMDDERGGRSF</sequence>
<dbReference type="AlphaFoldDB" id="A0A9W7E4Y7"/>
<dbReference type="Gene3D" id="3.30.420.10">
    <property type="entry name" value="Ribonuclease H-like superfamily/Ribonuclease H"/>
    <property type="match status" value="1"/>
</dbReference>
<evidence type="ECO:0000259" key="2">
    <source>
        <dbReference type="PROSITE" id="PS50879"/>
    </source>
</evidence>
<dbReference type="EMBL" id="BRXZ01002464">
    <property type="protein sequence ID" value="GMH62578.1"/>
    <property type="molecule type" value="Genomic_DNA"/>
</dbReference>
<feature type="domain" description="RNase H type-1" evidence="2">
    <location>
        <begin position="107"/>
        <end position="245"/>
    </location>
</feature>
<gene>
    <name evidence="3" type="ORF">TrRE_jg10943</name>
</gene>
<organism evidence="3 4">
    <name type="scientific">Triparma retinervis</name>
    <dbReference type="NCBI Taxonomy" id="2557542"/>
    <lineage>
        <taxon>Eukaryota</taxon>
        <taxon>Sar</taxon>
        <taxon>Stramenopiles</taxon>
        <taxon>Ochrophyta</taxon>
        <taxon>Bolidophyceae</taxon>
        <taxon>Parmales</taxon>
        <taxon>Triparmaceae</taxon>
        <taxon>Triparma</taxon>
    </lineage>
</organism>
<keyword evidence="4" id="KW-1185">Reference proteome</keyword>
<dbReference type="PROSITE" id="PS50879">
    <property type="entry name" value="RNASE_H_1"/>
    <property type="match status" value="1"/>
</dbReference>
<dbReference type="InterPro" id="IPR012337">
    <property type="entry name" value="RNaseH-like_sf"/>
</dbReference>
<dbReference type="InterPro" id="IPR002156">
    <property type="entry name" value="RNaseH_domain"/>
</dbReference>
<dbReference type="Proteomes" id="UP001165082">
    <property type="component" value="Unassembled WGS sequence"/>
</dbReference>
<dbReference type="SUPFAM" id="SSF53098">
    <property type="entry name" value="Ribonuclease H-like"/>
    <property type="match status" value="1"/>
</dbReference>
<name>A0A9W7E4Y7_9STRA</name>
<feature type="compositionally biased region" description="Basic and acidic residues" evidence="1">
    <location>
        <begin position="70"/>
        <end position="81"/>
    </location>
</feature>
<accession>A0A9W7E4Y7</accession>
<proteinExistence type="predicted"/>
<evidence type="ECO:0000313" key="3">
    <source>
        <dbReference type="EMBL" id="GMH62578.1"/>
    </source>
</evidence>
<dbReference type="GO" id="GO:0004523">
    <property type="term" value="F:RNA-DNA hybrid ribonuclease activity"/>
    <property type="evidence" value="ECO:0007669"/>
    <property type="project" value="InterPro"/>
</dbReference>
<evidence type="ECO:0000256" key="1">
    <source>
        <dbReference type="SAM" id="MobiDB-lite"/>
    </source>
</evidence>
<dbReference type="Pfam" id="PF13456">
    <property type="entry name" value="RVT_3"/>
    <property type="match status" value="1"/>
</dbReference>
<dbReference type="CDD" id="cd09279">
    <property type="entry name" value="RNase_HI_like"/>
    <property type="match status" value="1"/>
</dbReference>
<dbReference type="PANTHER" id="PTHR47723">
    <property type="entry name" value="OS05G0353850 PROTEIN"/>
    <property type="match status" value="1"/>
</dbReference>
<reference evidence="3" key="1">
    <citation type="submission" date="2022-07" db="EMBL/GenBank/DDBJ databases">
        <title>Genome analysis of Parmales, a sister group of diatoms, reveals the evolutionary specialization of diatoms from phago-mixotrophs to photoautotrophs.</title>
        <authorList>
            <person name="Ban H."/>
            <person name="Sato S."/>
            <person name="Yoshikawa S."/>
            <person name="Kazumasa Y."/>
            <person name="Nakamura Y."/>
            <person name="Ichinomiya M."/>
            <person name="Saitoh K."/>
            <person name="Sato N."/>
            <person name="Blanc-Mathieu R."/>
            <person name="Endo H."/>
            <person name="Kuwata A."/>
            <person name="Ogata H."/>
        </authorList>
    </citation>
    <scope>NUCLEOTIDE SEQUENCE</scope>
</reference>
<protein>
    <recommendedName>
        <fullName evidence="2">RNase H type-1 domain-containing protein</fullName>
    </recommendedName>
</protein>
<dbReference type="GO" id="GO:0003676">
    <property type="term" value="F:nucleic acid binding"/>
    <property type="evidence" value="ECO:0007669"/>
    <property type="project" value="InterPro"/>
</dbReference>
<comment type="caution">
    <text evidence="3">The sequence shown here is derived from an EMBL/GenBank/DDBJ whole genome shotgun (WGS) entry which is preliminary data.</text>
</comment>
<dbReference type="InterPro" id="IPR036397">
    <property type="entry name" value="RNaseH_sf"/>
</dbReference>
<dbReference type="PANTHER" id="PTHR47723:SF19">
    <property type="entry name" value="POLYNUCLEOTIDYL TRANSFERASE, RIBONUCLEASE H-LIKE SUPERFAMILY PROTEIN"/>
    <property type="match status" value="1"/>
</dbReference>
<evidence type="ECO:0000313" key="4">
    <source>
        <dbReference type="Proteomes" id="UP001165082"/>
    </source>
</evidence>